<sequence>MAAVDPDEYVVLDEFQDALEDQPEANKRDLEISIEDTRHAVNLFFNNQFDEAVAYMEPKANESMYHSLGFATLSFIKAVMTCDEVC</sequence>
<evidence type="ECO:0000313" key="1">
    <source>
        <dbReference type="EMBL" id="OUC47590.1"/>
    </source>
</evidence>
<dbReference type="Pfam" id="PF10300">
    <property type="entry name" value="Iml2-TPR_39"/>
    <property type="match status" value="1"/>
</dbReference>
<dbReference type="EMBL" id="LVZM01004121">
    <property type="protein sequence ID" value="OUC47590.1"/>
    <property type="molecule type" value="Genomic_DNA"/>
</dbReference>
<organism evidence="1 2">
    <name type="scientific">Trichinella nativa</name>
    <dbReference type="NCBI Taxonomy" id="6335"/>
    <lineage>
        <taxon>Eukaryota</taxon>
        <taxon>Metazoa</taxon>
        <taxon>Ecdysozoa</taxon>
        <taxon>Nematoda</taxon>
        <taxon>Enoplea</taxon>
        <taxon>Dorylaimia</taxon>
        <taxon>Trichinellida</taxon>
        <taxon>Trichinellidae</taxon>
        <taxon>Trichinella</taxon>
    </lineage>
</organism>
<dbReference type="PANTHER" id="PTHR31859">
    <property type="entry name" value="TETRATRICOPEPTIDE REPEAT PROTEIN 39 FAMILY MEMBER"/>
    <property type="match status" value="1"/>
</dbReference>
<name>A0A1Y3ES36_9BILA</name>
<accession>A0A1Y3ES36</accession>
<reference evidence="1 2" key="1">
    <citation type="submission" date="2015-04" db="EMBL/GenBank/DDBJ databases">
        <title>Draft genome of the roundworm Trichinella nativa.</title>
        <authorList>
            <person name="Mitreva M."/>
        </authorList>
    </citation>
    <scope>NUCLEOTIDE SEQUENCE [LARGE SCALE GENOMIC DNA]</scope>
    <source>
        <strain evidence="1 2">ISS45</strain>
    </source>
</reference>
<dbReference type="AlphaFoldDB" id="A0A1Y3ES36"/>
<evidence type="ECO:0000313" key="2">
    <source>
        <dbReference type="Proteomes" id="UP000243006"/>
    </source>
</evidence>
<comment type="caution">
    <text evidence="1">The sequence shown here is derived from an EMBL/GenBank/DDBJ whole genome shotgun (WGS) entry which is preliminary data.</text>
</comment>
<dbReference type="PANTHER" id="PTHR31859:SF9">
    <property type="entry name" value="TETRATRICOPEPTIDE REPEAT PROTEIN 39B"/>
    <property type="match status" value="1"/>
</dbReference>
<dbReference type="InterPro" id="IPR019412">
    <property type="entry name" value="IML2/TPR_39"/>
</dbReference>
<protein>
    <submittedName>
        <fullName evidence="1">Uncharacterized protein</fullName>
    </submittedName>
</protein>
<proteinExistence type="predicted"/>
<dbReference type="Proteomes" id="UP000243006">
    <property type="component" value="Unassembled WGS sequence"/>
</dbReference>
<gene>
    <name evidence="1" type="ORF">D917_06828</name>
</gene>